<dbReference type="GO" id="GO:0004519">
    <property type="term" value="F:endonuclease activity"/>
    <property type="evidence" value="ECO:0007669"/>
    <property type="project" value="UniProtKB-KW"/>
</dbReference>
<evidence type="ECO:0000256" key="7">
    <source>
        <dbReference type="SAM" id="Coils"/>
    </source>
</evidence>
<evidence type="ECO:0000259" key="10">
    <source>
        <dbReference type="Pfam" id="PF17917"/>
    </source>
</evidence>
<reference evidence="11" key="1">
    <citation type="submission" date="2023-03" db="EMBL/GenBank/DDBJ databases">
        <title>Chromosome-scale reference genome and RAD-based genetic map of yellow starthistle (Centaurea solstitialis) reveal putative structural variation and QTLs associated with invader traits.</title>
        <authorList>
            <person name="Reatini B."/>
            <person name="Cang F.A."/>
            <person name="Jiang Q."/>
            <person name="Mckibben M.T.W."/>
            <person name="Barker M.S."/>
            <person name="Rieseberg L.H."/>
            <person name="Dlugosch K.M."/>
        </authorList>
    </citation>
    <scope>NUCLEOTIDE SEQUENCE</scope>
    <source>
        <strain evidence="11">CAN-66</strain>
        <tissue evidence="11">Leaf</tissue>
    </source>
</reference>
<keyword evidence="2" id="KW-0548">Nucleotidyltransferase</keyword>
<evidence type="ECO:0000256" key="6">
    <source>
        <dbReference type="ARBA" id="ARBA00022918"/>
    </source>
</evidence>
<dbReference type="AlphaFoldDB" id="A0AA38WEK2"/>
<proteinExistence type="predicted"/>
<dbReference type="GO" id="GO:0003964">
    <property type="term" value="F:RNA-directed DNA polymerase activity"/>
    <property type="evidence" value="ECO:0007669"/>
    <property type="project" value="UniProtKB-KW"/>
</dbReference>
<evidence type="ECO:0000313" key="12">
    <source>
        <dbReference type="Proteomes" id="UP001172457"/>
    </source>
</evidence>
<organism evidence="11 12">
    <name type="scientific">Centaurea solstitialis</name>
    <name type="common">yellow star-thistle</name>
    <dbReference type="NCBI Taxonomy" id="347529"/>
    <lineage>
        <taxon>Eukaryota</taxon>
        <taxon>Viridiplantae</taxon>
        <taxon>Streptophyta</taxon>
        <taxon>Embryophyta</taxon>
        <taxon>Tracheophyta</taxon>
        <taxon>Spermatophyta</taxon>
        <taxon>Magnoliopsida</taxon>
        <taxon>eudicotyledons</taxon>
        <taxon>Gunneridae</taxon>
        <taxon>Pentapetalae</taxon>
        <taxon>asterids</taxon>
        <taxon>campanulids</taxon>
        <taxon>Asterales</taxon>
        <taxon>Asteraceae</taxon>
        <taxon>Carduoideae</taxon>
        <taxon>Cardueae</taxon>
        <taxon>Centaureinae</taxon>
        <taxon>Centaurea</taxon>
    </lineage>
</organism>
<keyword evidence="12" id="KW-1185">Reference proteome</keyword>
<dbReference type="CDD" id="cd00303">
    <property type="entry name" value="retropepsin_like"/>
    <property type="match status" value="1"/>
</dbReference>
<keyword evidence="3" id="KW-0540">Nuclease</keyword>
<dbReference type="CDD" id="cd01647">
    <property type="entry name" value="RT_LTR"/>
    <property type="match status" value="1"/>
</dbReference>
<accession>A0AA38WEK2</accession>
<evidence type="ECO:0000313" key="11">
    <source>
        <dbReference type="EMBL" id="KAJ9547219.1"/>
    </source>
</evidence>
<sequence>MDTRSTTDVRKILEAMEADKKEMAQKMQTMQEELQELLFSRQNGEDSTSGGSVTKGVERVFDYKQTTEENKVKIVALKLRKYASTWWSNTCLKRERAGKEKIRTWPKMKAKMKQKFQPTYHVPQSFSQLQSLKQGTGTVEEYSREFEYLLMKCDVPEDDPQTLVRYYGPDDGPCLVVRRTLNTTLAHGTELQRELIFHTRYTIAQKVCPVIIDGGSCTNVASQTLVTKLNLPTHLHPTPYVIQWLNQGKGICVSHRVLLSFSIGKSYSDELWCDVIPMDAAMFYLGALGNLIVPALLVPKKNGEWRMCMDSRSINRITIKYHFPIPRLNDLLDELHGSTVFSKIDLRSGYHQIRIYEGMNGKRLSRPKKDYMRILCDHSGFGYHWQHYLISKEFILHSDHEALKYIQGQHKLQPRHAKWVEFLQAFNFTIKQKAGKFNKGADALSRRHSLLSSLKPEVIGFDLLNDNICQALILERYTPVVENHARGKFHISDGFLFKTQQLCIPRHSLCLVIIQEAHEGG</sequence>
<dbReference type="Pfam" id="PF17917">
    <property type="entry name" value="RT_RNaseH"/>
    <property type="match status" value="1"/>
</dbReference>
<feature type="coiled-coil region" evidence="7">
    <location>
        <begin position="13"/>
        <end position="40"/>
    </location>
</feature>
<dbReference type="SUPFAM" id="SSF56672">
    <property type="entry name" value="DNA/RNA polymerases"/>
    <property type="match status" value="1"/>
</dbReference>
<dbReference type="Pfam" id="PF03732">
    <property type="entry name" value="Retrotrans_gag"/>
    <property type="match status" value="1"/>
</dbReference>
<keyword evidence="7" id="KW-0175">Coiled coil</keyword>
<evidence type="ECO:0000259" key="9">
    <source>
        <dbReference type="Pfam" id="PF03732"/>
    </source>
</evidence>
<dbReference type="InterPro" id="IPR043128">
    <property type="entry name" value="Rev_trsase/Diguanyl_cyclase"/>
</dbReference>
<feature type="domain" description="Retrotransposon gag" evidence="9">
    <location>
        <begin position="73"/>
        <end position="167"/>
    </location>
</feature>
<feature type="domain" description="Reverse transcriptase RNase H-like" evidence="10">
    <location>
        <begin position="384"/>
        <end position="426"/>
    </location>
</feature>
<dbReference type="Pfam" id="PF00078">
    <property type="entry name" value="RVT_1"/>
    <property type="match status" value="1"/>
</dbReference>
<dbReference type="PANTHER" id="PTHR35046">
    <property type="entry name" value="ZINC KNUCKLE (CCHC-TYPE) FAMILY PROTEIN"/>
    <property type="match status" value="1"/>
</dbReference>
<gene>
    <name evidence="11" type="ORF">OSB04_019762</name>
</gene>
<evidence type="ECO:0000256" key="4">
    <source>
        <dbReference type="ARBA" id="ARBA00022759"/>
    </source>
</evidence>
<evidence type="ECO:0000256" key="2">
    <source>
        <dbReference type="ARBA" id="ARBA00022695"/>
    </source>
</evidence>
<dbReference type="InterPro" id="IPR041373">
    <property type="entry name" value="RT_RNaseH"/>
</dbReference>
<evidence type="ECO:0000259" key="8">
    <source>
        <dbReference type="Pfam" id="PF00078"/>
    </source>
</evidence>
<protein>
    <submittedName>
        <fullName evidence="11">Uncharacterized protein</fullName>
    </submittedName>
</protein>
<dbReference type="GO" id="GO:0016787">
    <property type="term" value="F:hydrolase activity"/>
    <property type="evidence" value="ECO:0007669"/>
    <property type="project" value="UniProtKB-KW"/>
</dbReference>
<name>A0AA38WEK2_9ASTR</name>
<evidence type="ECO:0000256" key="1">
    <source>
        <dbReference type="ARBA" id="ARBA00022679"/>
    </source>
</evidence>
<keyword evidence="6" id="KW-0695">RNA-directed DNA polymerase</keyword>
<dbReference type="InterPro" id="IPR005162">
    <property type="entry name" value="Retrotrans_gag_dom"/>
</dbReference>
<dbReference type="EMBL" id="JARYMX010000005">
    <property type="protein sequence ID" value="KAJ9547219.1"/>
    <property type="molecule type" value="Genomic_DNA"/>
</dbReference>
<evidence type="ECO:0000256" key="5">
    <source>
        <dbReference type="ARBA" id="ARBA00022801"/>
    </source>
</evidence>
<keyword evidence="4" id="KW-0255">Endonuclease</keyword>
<dbReference type="Proteomes" id="UP001172457">
    <property type="component" value="Chromosome 5"/>
</dbReference>
<comment type="caution">
    <text evidence="11">The sequence shown here is derived from an EMBL/GenBank/DDBJ whole genome shotgun (WGS) entry which is preliminary data.</text>
</comment>
<dbReference type="PANTHER" id="PTHR35046:SF26">
    <property type="entry name" value="RNA-DIRECTED DNA POLYMERASE"/>
    <property type="match status" value="1"/>
</dbReference>
<dbReference type="InterPro" id="IPR043502">
    <property type="entry name" value="DNA/RNA_pol_sf"/>
</dbReference>
<dbReference type="Gene3D" id="3.10.10.10">
    <property type="entry name" value="HIV Type 1 Reverse Transcriptase, subunit A, domain 1"/>
    <property type="match status" value="1"/>
</dbReference>
<keyword evidence="1" id="KW-0808">Transferase</keyword>
<evidence type="ECO:0000256" key="3">
    <source>
        <dbReference type="ARBA" id="ARBA00022722"/>
    </source>
</evidence>
<dbReference type="InterPro" id="IPR000477">
    <property type="entry name" value="RT_dom"/>
</dbReference>
<feature type="domain" description="Reverse transcriptase" evidence="8">
    <location>
        <begin position="298"/>
        <end position="363"/>
    </location>
</feature>
<keyword evidence="5" id="KW-0378">Hydrolase</keyword>
<dbReference type="Gene3D" id="3.30.70.270">
    <property type="match status" value="1"/>
</dbReference>